<dbReference type="PANTHER" id="PTHR30327:SF1">
    <property type="entry name" value="UPF0301 PROTEIN YQGE"/>
    <property type="match status" value="1"/>
</dbReference>
<dbReference type="EMBL" id="JANRHJ010000008">
    <property type="protein sequence ID" value="MCR8874058.1"/>
    <property type="molecule type" value="Genomic_DNA"/>
</dbReference>
<name>A0AAW5N7U2_9BACT</name>
<evidence type="ECO:0000256" key="1">
    <source>
        <dbReference type="ARBA" id="ARBA00009600"/>
    </source>
</evidence>
<gene>
    <name evidence="2" type="ORF">NW209_08540</name>
</gene>
<evidence type="ECO:0000313" key="2">
    <source>
        <dbReference type="EMBL" id="MCR8874058.1"/>
    </source>
</evidence>
<dbReference type="Pfam" id="PF02622">
    <property type="entry name" value="DUF179"/>
    <property type="match status" value="1"/>
</dbReference>
<dbReference type="GO" id="GO:0005829">
    <property type="term" value="C:cytosol"/>
    <property type="evidence" value="ECO:0007669"/>
    <property type="project" value="TreeGrafter"/>
</dbReference>
<dbReference type="AlphaFoldDB" id="A0AAW5N7U2"/>
<dbReference type="SUPFAM" id="SSF143456">
    <property type="entry name" value="VC0467-like"/>
    <property type="match status" value="1"/>
</dbReference>
<protein>
    <submittedName>
        <fullName evidence="2">YqgE/AlgH family protein</fullName>
    </submittedName>
</protein>
<accession>A0AAW5N7U2</accession>
<proteinExistence type="inferred from homology"/>
<dbReference type="Gene3D" id="3.40.1740.10">
    <property type="entry name" value="VC0467-like"/>
    <property type="match status" value="1"/>
</dbReference>
<keyword evidence="3" id="KW-1185">Reference proteome</keyword>
<dbReference type="Proteomes" id="UP001204579">
    <property type="component" value="Unassembled WGS sequence"/>
</dbReference>
<evidence type="ECO:0000313" key="3">
    <source>
        <dbReference type="Proteomes" id="UP001204579"/>
    </source>
</evidence>
<comment type="caution">
    <text evidence="2">The sequence shown here is derived from an EMBL/GenBank/DDBJ whole genome shotgun (WGS) entry which is preliminary data.</text>
</comment>
<sequence>MNMQIFQVKSNRRTPTTGSLLLASPLLHDYHFARTVILTVTHSEEESMGLIINKNFRYRLYLNQLIPELAEGPVIPIYKGGPVERNTIFFIHTLADLEGAFDLKNGLYLNGNFEALQAYILEGNPIAEKMRFFAGYAGWGKGQLTDEIAEDSWIVSSPDGKQLLETPPNQMWEYCMSELGDPYRLWAKYPLYPSFN</sequence>
<dbReference type="PANTHER" id="PTHR30327">
    <property type="entry name" value="UNCHARACTERIZED PROTEIN YQGE"/>
    <property type="match status" value="1"/>
</dbReference>
<comment type="similarity">
    <text evidence="1">Belongs to the UPF0301 (AlgH) family.</text>
</comment>
<dbReference type="InterPro" id="IPR003774">
    <property type="entry name" value="AlgH-like"/>
</dbReference>
<reference evidence="2 3" key="1">
    <citation type="submission" date="2022-08" db="EMBL/GenBank/DDBJ databases">
        <authorList>
            <person name="Zeman M."/>
            <person name="Kubasova T."/>
        </authorList>
    </citation>
    <scope>NUCLEOTIDE SEQUENCE [LARGE SCALE GENOMIC DNA]</scope>
    <source>
        <strain evidence="2 3">ET62</strain>
    </source>
</reference>
<organism evidence="2 3">
    <name type="scientific">Phocaeicola barnesiae</name>
    <dbReference type="NCBI Taxonomy" id="376804"/>
    <lineage>
        <taxon>Bacteria</taxon>
        <taxon>Pseudomonadati</taxon>
        <taxon>Bacteroidota</taxon>
        <taxon>Bacteroidia</taxon>
        <taxon>Bacteroidales</taxon>
        <taxon>Bacteroidaceae</taxon>
        <taxon>Phocaeicola</taxon>
    </lineage>
</organism>
<dbReference type="RefSeq" id="WP_235302636.1">
    <property type="nucleotide sequence ID" value="NZ_CAUCAW010000003.1"/>
</dbReference>